<dbReference type="EMBL" id="JAWDGP010004972">
    <property type="protein sequence ID" value="KAK3760559.1"/>
    <property type="molecule type" value="Genomic_DNA"/>
</dbReference>
<evidence type="ECO:0000256" key="1">
    <source>
        <dbReference type="SAM" id="Coils"/>
    </source>
</evidence>
<evidence type="ECO:0000256" key="2">
    <source>
        <dbReference type="SAM" id="MobiDB-lite"/>
    </source>
</evidence>
<name>A0AAE1D7Q5_9GAST</name>
<organism evidence="3 4">
    <name type="scientific">Elysia crispata</name>
    <name type="common">lettuce slug</name>
    <dbReference type="NCBI Taxonomy" id="231223"/>
    <lineage>
        <taxon>Eukaryota</taxon>
        <taxon>Metazoa</taxon>
        <taxon>Spiralia</taxon>
        <taxon>Lophotrochozoa</taxon>
        <taxon>Mollusca</taxon>
        <taxon>Gastropoda</taxon>
        <taxon>Heterobranchia</taxon>
        <taxon>Euthyneura</taxon>
        <taxon>Panpulmonata</taxon>
        <taxon>Sacoglossa</taxon>
        <taxon>Placobranchoidea</taxon>
        <taxon>Plakobranchidae</taxon>
        <taxon>Elysia</taxon>
    </lineage>
</organism>
<dbReference type="Proteomes" id="UP001283361">
    <property type="component" value="Unassembled WGS sequence"/>
</dbReference>
<feature type="coiled-coil region" evidence="1">
    <location>
        <begin position="269"/>
        <end position="321"/>
    </location>
</feature>
<keyword evidence="1" id="KW-0175">Coiled coil</keyword>
<comment type="caution">
    <text evidence="3">The sequence shown here is derived from an EMBL/GenBank/DDBJ whole genome shotgun (WGS) entry which is preliminary data.</text>
</comment>
<protein>
    <submittedName>
        <fullName evidence="3">Uncharacterized protein</fullName>
    </submittedName>
</protein>
<feature type="region of interest" description="Disordered" evidence="2">
    <location>
        <begin position="592"/>
        <end position="617"/>
    </location>
</feature>
<feature type="region of interest" description="Disordered" evidence="2">
    <location>
        <begin position="180"/>
        <end position="211"/>
    </location>
</feature>
<feature type="compositionally biased region" description="Basic and acidic residues" evidence="2">
    <location>
        <begin position="592"/>
        <end position="602"/>
    </location>
</feature>
<evidence type="ECO:0000313" key="3">
    <source>
        <dbReference type="EMBL" id="KAK3760559.1"/>
    </source>
</evidence>
<sequence>MVLTDLPFDRCKLLHNRYDLIRRPDSAPGLQPQKEEEDEGAAASKEYAAFLKAQERKVGPGGFLDSTRFSYTFALKKEKEKSQASKPGRPRAQTPDNVVLLTARIQKDEKDYEKRIKVIEDHMWQHKQEERELKRTEGDIIKNQRAVRHTLRDYGNAVNKKRIAEEKKLNQSLERFTKMSQDHVHDREEKTKERIHAKISDSQGRKSADRKQCLRVSHKIPHCSRSCLRRLHLFYYQCLNLQNSKQRSRQSQAQDLAHKDLSRKMELKKSEMERQYNAKRAAIELKRAEVMRLSQDFESRMRQKEEEQHKLKQELAELAITLNMEAQKARVQTHDHSRSKKREKTTQIQDDLHANKSLEHKLTKSDGDIKEAMMSKRKLDSDLAFTKSHLDIKKRDEQRHLTDTQIRLEDNTTTQRQLNNSAYNAGMDLKAKQIDQKIQAHNTRRVNLLSSSMKQKKDKEVAQQEVWEKRFKVRDHEAQRKKHEDSLKFFQKMVTKGEEVEQELYANVRSSEYARQKQDQEVRRTQQTLAELRRINAIKMKEDMVERKRQEEMLQQKLIREKAELDKVHANREESYLRLQDHRLKLRNDKHLLEGHEREHQRLMRVGQRSDMQPDGY</sequence>
<gene>
    <name evidence="3" type="ORF">RRG08_022843</name>
</gene>
<keyword evidence="4" id="KW-1185">Reference proteome</keyword>
<proteinExistence type="predicted"/>
<feature type="coiled-coil region" evidence="1">
    <location>
        <begin position="473"/>
        <end position="535"/>
    </location>
</feature>
<accession>A0AAE1D7Q5</accession>
<reference evidence="3" key="1">
    <citation type="journal article" date="2023" name="G3 (Bethesda)">
        <title>A reference genome for the long-term kleptoplast-retaining sea slug Elysia crispata morphotype clarki.</title>
        <authorList>
            <person name="Eastman K.E."/>
            <person name="Pendleton A.L."/>
            <person name="Shaikh M.A."/>
            <person name="Suttiyut T."/>
            <person name="Ogas R."/>
            <person name="Tomko P."/>
            <person name="Gavelis G."/>
            <person name="Widhalm J.R."/>
            <person name="Wisecaver J.H."/>
        </authorList>
    </citation>
    <scope>NUCLEOTIDE SEQUENCE</scope>
    <source>
        <strain evidence="3">ECLA1</strain>
    </source>
</reference>
<feature type="region of interest" description="Disordered" evidence="2">
    <location>
        <begin position="23"/>
        <end position="42"/>
    </location>
</feature>
<dbReference type="AlphaFoldDB" id="A0AAE1D7Q5"/>
<evidence type="ECO:0000313" key="4">
    <source>
        <dbReference type="Proteomes" id="UP001283361"/>
    </source>
</evidence>